<dbReference type="EC" id="3.1.4.12" evidence="6"/>
<evidence type="ECO:0000313" key="7">
    <source>
        <dbReference type="Proteomes" id="UP001479436"/>
    </source>
</evidence>
<dbReference type="EMBL" id="JASJQH010000339">
    <property type="protein sequence ID" value="KAK9764942.1"/>
    <property type="molecule type" value="Genomic_DNA"/>
</dbReference>
<evidence type="ECO:0000256" key="3">
    <source>
        <dbReference type="ARBA" id="ARBA00022989"/>
    </source>
</evidence>
<dbReference type="Proteomes" id="UP001479436">
    <property type="component" value="Unassembled WGS sequence"/>
</dbReference>
<comment type="caution">
    <text evidence="6">The sequence shown here is derived from an EMBL/GenBank/DDBJ whole genome shotgun (WGS) entry which is preliminary data.</text>
</comment>
<keyword evidence="3 5" id="KW-1133">Transmembrane helix</keyword>
<gene>
    <name evidence="6" type="primary">SMPD4</name>
    <name evidence="6" type="ORF">K7432_007121</name>
</gene>
<protein>
    <submittedName>
        <fullName evidence="6">Sphingomyelin phosphodiesterase 4, neutral membrane (Neutral sphingomyelinase-3)</fullName>
        <ecNumber evidence="6">3.1.4.12</ecNumber>
    </submittedName>
</protein>
<dbReference type="InterPro" id="IPR024129">
    <property type="entry name" value="Sphingomy_SMPD4"/>
</dbReference>
<keyword evidence="4 5" id="KW-0472">Membrane</keyword>
<comment type="subcellular location">
    <subcellularLocation>
        <location evidence="1">Membrane</location>
        <topology evidence="1">Single-pass membrane protein</topology>
    </subcellularLocation>
</comment>
<dbReference type="PANTHER" id="PTHR12988">
    <property type="entry name" value="SPHINGOMYELIN PHOSPHODIESTERASE 4"/>
    <property type="match status" value="1"/>
</dbReference>
<evidence type="ECO:0000256" key="5">
    <source>
        <dbReference type="SAM" id="Phobius"/>
    </source>
</evidence>
<organism evidence="6 7">
    <name type="scientific">Basidiobolus ranarum</name>
    <dbReference type="NCBI Taxonomy" id="34480"/>
    <lineage>
        <taxon>Eukaryota</taxon>
        <taxon>Fungi</taxon>
        <taxon>Fungi incertae sedis</taxon>
        <taxon>Zoopagomycota</taxon>
        <taxon>Entomophthoromycotina</taxon>
        <taxon>Basidiobolomycetes</taxon>
        <taxon>Basidiobolales</taxon>
        <taxon>Basidiobolaceae</taxon>
        <taxon>Basidiobolus</taxon>
    </lineage>
</organism>
<name>A0ABR2WU06_9FUNG</name>
<evidence type="ECO:0000313" key="6">
    <source>
        <dbReference type="EMBL" id="KAK9764942.1"/>
    </source>
</evidence>
<evidence type="ECO:0000256" key="1">
    <source>
        <dbReference type="ARBA" id="ARBA00004167"/>
    </source>
</evidence>
<evidence type="ECO:0000256" key="4">
    <source>
        <dbReference type="ARBA" id="ARBA00023136"/>
    </source>
</evidence>
<keyword evidence="6" id="KW-0378">Hydrolase</keyword>
<feature type="transmembrane region" description="Helical" evidence="5">
    <location>
        <begin position="762"/>
        <end position="783"/>
    </location>
</feature>
<accession>A0ABR2WU06</accession>
<evidence type="ECO:0000256" key="2">
    <source>
        <dbReference type="ARBA" id="ARBA00022692"/>
    </source>
</evidence>
<keyword evidence="2 5" id="KW-0812">Transmembrane</keyword>
<dbReference type="GO" id="GO:0004767">
    <property type="term" value="F:sphingomyelin phosphodiesterase activity"/>
    <property type="evidence" value="ECO:0007669"/>
    <property type="project" value="UniProtKB-EC"/>
</dbReference>
<dbReference type="Pfam" id="PF14724">
    <property type="entry name" value="mit_SMPDase"/>
    <property type="match status" value="2"/>
</dbReference>
<sequence length="791" mass="92361">MSYSLDFDYSKIFTKDILETRSNIDEFLHIVTDVDENPKSIHAFLPKLCSAVFGSREKRGWLHRRLTRQEEKAIYDLLRPSSRLFKAIVRFHTERNLLYEILPDRLPRSIQNSLTSNSYDTLPNYYRGKVQFADSNLNQTNSSLSGNVKNDGVKLMFNMLEYYLFCFCYVMTVDFPNQGTSQWSKPAVMPETNDMYSLHNNVGSFPQTMDNNAQYQHNMQAQNVYIELLHGYMEYFIPYGPQKEKTQRDGEKIQRPSYNIFTDSNVNFSGMKNVESSLALSEFFVGTVSELWFKYSERFEGTRGRRASFSSINQRPSVDLLQCISDFINHLIGADLRFSFAPTEGKLWDSDDGEFYLLVKKTAYHTLHPHLYQFLKSSMSWWLLDDTFTNIVDIWLNYISPWGSTGPADKDKVLSKDWIPFILDNFLFYTEIFRRFLERAADLEIAEPVDLDGDRKYYGAHPSQGVIAKLSPKSNVRMIRRVLKLFRTIGLHEYLRGIELFIMSPDYASSYPTNLYRHQNSQFPQADPLAQFGLDSKLLSMYGATVRQHINNLEGPQFEYKPIFHDSTKDTIKILIAKITVALEKRNKILNPEAQPAHHESQSLYHKIFDFTKKAVQGNDEEAWKGSLVRQKARLETILRLIGELFDITDKDWQDLNLSPSLANLQITPGVQTPEFFSEDPTHLTQRGRTQVKLGLRKCSKYDVPIIGDRGDLIVRSYESATLVDLTRWLDMHADHYYKELIRYLIEQKQIQVPQSLRTFPFSFRFFAAYPNLLFLFISWLFYRIFCFIFF</sequence>
<dbReference type="PANTHER" id="PTHR12988:SF6">
    <property type="entry name" value="SPHINGOMYELIN PHOSPHODIESTERASE 4"/>
    <property type="match status" value="1"/>
</dbReference>
<reference evidence="6 7" key="1">
    <citation type="submission" date="2023-04" db="EMBL/GenBank/DDBJ databases">
        <title>Genome of Basidiobolus ranarum AG-B5.</title>
        <authorList>
            <person name="Stajich J.E."/>
            <person name="Carter-House D."/>
            <person name="Gryganskyi A."/>
        </authorList>
    </citation>
    <scope>NUCLEOTIDE SEQUENCE [LARGE SCALE GENOMIC DNA]</scope>
    <source>
        <strain evidence="6 7">AG-B5</strain>
    </source>
</reference>
<keyword evidence="7" id="KW-1185">Reference proteome</keyword>
<proteinExistence type="predicted"/>